<proteinExistence type="predicted"/>
<reference evidence="1" key="2">
    <citation type="journal article" date="2015" name="Data Brief">
        <title>Shoot transcriptome of the giant reed, Arundo donax.</title>
        <authorList>
            <person name="Barrero R.A."/>
            <person name="Guerrero F.D."/>
            <person name="Moolhuijzen P."/>
            <person name="Goolsby J.A."/>
            <person name="Tidwell J."/>
            <person name="Bellgard S.E."/>
            <person name="Bellgard M.I."/>
        </authorList>
    </citation>
    <scope>NUCLEOTIDE SEQUENCE</scope>
    <source>
        <tissue evidence="1">Shoot tissue taken approximately 20 cm above the soil surface</tissue>
    </source>
</reference>
<accession>A0A0A9HF09</accession>
<sequence length="38" mass="4176">MKRIVLLFQTGPTCHGLTTSSADCAKMSEKNAFTEEND</sequence>
<dbReference type="AlphaFoldDB" id="A0A0A9HF09"/>
<reference evidence="1" key="1">
    <citation type="submission" date="2014-09" db="EMBL/GenBank/DDBJ databases">
        <authorList>
            <person name="Magalhaes I.L.F."/>
            <person name="Oliveira U."/>
            <person name="Santos F.R."/>
            <person name="Vidigal T.H.D.A."/>
            <person name="Brescovit A.D."/>
            <person name="Santos A.J."/>
        </authorList>
    </citation>
    <scope>NUCLEOTIDE SEQUENCE</scope>
    <source>
        <tissue evidence="1">Shoot tissue taken approximately 20 cm above the soil surface</tissue>
    </source>
</reference>
<protein>
    <submittedName>
        <fullName evidence="1">Uncharacterized protein</fullName>
    </submittedName>
</protein>
<name>A0A0A9HF09_ARUDO</name>
<evidence type="ECO:0000313" key="1">
    <source>
        <dbReference type="EMBL" id="JAE33431.1"/>
    </source>
</evidence>
<dbReference type="EMBL" id="GBRH01164465">
    <property type="protein sequence ID" value="JAE33431.1"/>
    <property type="molecule type" value="Transcribed_RNA"/>
</dbReference>
<organism evidence="1">
    <name type="scientific">Arundo donax</name>
    <name type="common">Giant reed</name>
    <name type="synonym">Donax arundinaceus</name>
    <dbReference type="NCBI Taxonomy" id="35708"/>
    <lineage>
        <taxon>Eukaryota</taxon>
        <taxon>Viridiplantae</taxon>
        <taxon>Streptophyta</taxon>
        <taxon>Embryophyta</taxon>
        <taxon>Tracheophyta</taxon>
        <taxon>Spermatophyta</taxon>
        <taxon>Magnoliopsida</taxon>
        <taxon>Liliopsida</taxon>
        <taxon>Poales</taxon>
        <taxon>Poaceae</taxon>
        <taxon>PACMAD clade</taxon>
        <taxon>Arundinoideae</taxon>
        <taxon>Arundineae</taxon>
        <taxon>Arundo</taxon>
    </lineage>
</organism>